<keyword evidence="1" id="KW-1133">Transmembrane helix</keyword>
<keyword evidence="1" id="KW-0472">Membrane</keyword>
<organism evidence="2 3">
    <name type="scientific">Pirellula staleyi (strain ATCC 27377 / DSM 6068 / ICPB 4128)</name>
    <name type="common">Pirella staleyi</name>
    <dbReference type="NCBI Taxonomy" id="530564"/>
    <lineage>
        <taxon>Bacteria</taxon>
        <taxon>Pseudomonadati</taxon>
        <taxon>Planctomycetota</taxon>
        <taxon>Planctomycetia</taxon>
        <taxon>Pirellulales</taxon>
        <taxon>Pirellulaceae</taxon>
        <taxon>Pirellula</taxon>
    </lineage>
</organism>
<name>D2QWC3_PIRSD</name>
<dbReference type="KEGG" id="psl:Psta_1321"/>
<keyword evidence="3" id="KW-1185">Reference proteome</keyword>
<accession>D2QWC3</accession>
<keyword evidence="1" id="KW-0812">Transmembrane</keyword>
<feature type="transmembrane region" description="Helical" evidence="1">
    <location>
        <begin position="451"/>
        <end position="472"/>
    </location>
</feature>
<feature type="transmembrane region" description="Helical" evidence="1">
    <location>
        <begin position="327"/>
        <end position="345"/>
    </location>
</feature>
<feature type="transmembrane region" description="Helical" evidence="1">
    <location>
        <begin position="107"/>
        <end position="129"/>
    </location>
</feature>
<dbReference type="HOGENOM" id="CLU_529847_0_0_0"/>
<dbReference type="AlphaFoldDB" id="D2QWC3"/>
<evidence type="ECO:0000313" key="3">
    <source>
        <dbReference type="Proteomes" id="UP000001887"/>
    </source>
</evidence>
<proteinExistence type="predicted"/>
<evidence type="ECO:0000256" key="1">
    <source>
        <dbReference type="SAM" id="Phobius"/>
    </source>
</evidence>
<feature type="transmembrane region" description="Helical" evidence="1">
    <location>
        <begin position="195"/>
        <end position="216"/>
    </location>
</feature>
<evidence type="ECO:0008006" key="4">
    <source>
        <dbReference type="Google" id="ProtNLM"/>
    </source>
</evidence>
<dbReference type="OrthoDB" id="5524691at2"/>
<feature type="transmembrane region" description="Helical" evidence="1">
    <location>
        <begin position="223"/>
        <end position="243"/>
    </location>
</feature>
<feature type="transmembrane region" description="Helical" evidence="1">
    <location>
        <begin position="301"/>
        <end position="321"/>
    </location>
</feature>
<dbReference type="STRING" id="530564.Psta_1321"/>
<feature type="transmembrane region" description="Helical" evidence="1">
    <location>
        <begin position="501"/>
        <end position="525"/>
    </location>
</feature>
<dbReference type="Proteomes" id="UP000001887">
    <property type="component" value="Chromosome"/>
</dbReference>
<evidence type="ECO:0000313" key="2">
    <source>
        <dbReference type="EMBL" id="ADB15998.1"/>
    </source>
</evidence>
<protein>
    <recommendedName>
        <fullName evidence="4">ABC-2 type transporter</fullName>
    </recommendedName>
</protein>
<sequence length="562" mass="62108">MTSADSSLTPDNSPPPAATVAATVATAIAAEIAPSEGAPTFWDKFEARLDLWGDHLNPILVKEARQAMKSRQFIVTFSLLLIFGWIWTILFVSFGVPFIFYNPAGPAMLIGYYLLLTIPLLIVVPYAAFRSLAAEQEDGTYELLSITTLTARQIVLGKLGSALLQMMVYYSALAPCIAFTYLLRGIDVLTIGMHLFYTFLASLLLSVIGLLLATITRSRMWQVLLSVVLVMALLVITLVWNIALLSALGESDFVRVYDQPEFWISLVAGLMFYTAFIVLFLFIAAGQITFASENRSTRVRWVLLVIQMLWIAWSITLFLYVDEEEALVASGIFAGLFWSFAGAILSSETAELSPRARRELPQSLVGRLFLTWMNPGSGTGYIMTSLAIASYTFTMVAVGLVHDSIMFTSSGTEWWSFQICMASYVIGYLGVTRLFVAFLRRFTRIPILPAFLLQVVGPIFGILIPLMLQAMLTYTTNQQFDYSMLQITNWMWTLVEVADGGAWGISNVVVTLASVASVIFLANLIQASGEVQVVRLVAPERVLSDDAALLPAPKKPKSPWDE</sequence>
<reference evidence="2 3" key="1">
    <citation type="journal article" date="2009" name="Stand. Genomic Sci.">
        <title>Complete genome sequence of Pirellula staleyi type strain (ATCC 27377).</title>
        <authorList>
            <person name="Clum A."/>
            <person name="Tindall B.J."/>
            <person name="Sikorski J."/>
            <person name="Ivanova N."/>
            <person name="Mavrommatis K."/>
            <person name="Lucas S."/>
            <person name="Glavina del Rio T."/>
            <person name="Nolan M."/>
            <person name="Chen F."/>
            <person name="Tice H."/>
            <person name="Pitluck S."/>
            <person name="Cheng J.F."/>
            <person name="Chertkov O."/>
            <person name="Brettin T."/>
            <person name="Han C."/>
            <person name="Detter J.C."/>
            <person name="Kuske C."/>
            <person name="Bruce D."/>
            <person name="Goodwin L."/>
            <person name="Ovchinikova G."/>
            <person name="Pati A."/>
            <person name="Mikhailova N."/>
            <person name="Chen A."/>
            <person name="Palaniappan K."/>
            <person name="Land M."/>
            <person name="Hauser L."/>
            <person name="Chang Y.J."/>
            <person name="Jeffries C.D."/>
            <person name="Chain P."/>
            <person name="Rohde M."/>
            <person name="Goker M."/>
            <person name="Bristow J."/>
            <person name="Eisen J.A."/>
            <person name="Markowitz V."/>
            <person name="Hugenholtz P."/>
            <person name="Kyrpides N.C."/>
            <person name="Klenk H.P."/>
            <person name="Lapidus A."/>
        </authorList>
    </citation>
    <scope>NUCLEOTIDE SEQUENCE [LARGE SCALE GENOMIC DNA]</scope>
    <source>
        <strain evidence="3">ATCC 27377 / DSM 6068 / ICPB 4128</strain>
    </source>
</reference>
<feature type="transmembrane region" description="Helical" evidence="1">
    <location>
        <begin position="263"/>
        <end position="289"/>
    </location>
</feature>
<feature type="transmembrane region" description="Helical" evidence="1">
    <location>
        <begin position="73"/>
        <end position="101"/>
    </location>
</feature>
<feature type="transmembrane region" description="Helical" evidence="1">
    <location>
        <begin position="162"/>
        <end position="183"/>
    </location>
</feature>
<feature type="transmembrane region" description="Helical" evidence="1">
    <location>
        <begin position="414"/>
        <end position="439"/>
    </location>
</feature>
<dbReference type="eggNOG" id="COG1277">
    <property type="taxonomic scope" value="Bacteria"/>
</dbReference>
<gene>
    <name evidence="2" type="ordered locus">Psta_1321</name>
</gene>
<feature type="transmembrane region" description="Helical" evidence="1">
    <location>
        <begin position="381"/>
        <end position="402"/>
    </location>
</feature>
<dbReference type="EMBL" id="CP001848">
    <property type="protein sequence ID" value="ADB15998.1"/>
    <property type="molecule type" value="Genomic_DNA"/>
</dbReference>